<name>A0A0N5B254_STREA</name>
<sequence>MDVSAIATFEISAISHSSVVIKMIKASNVSKFDMIVDIFDLNIFRHFRQTELTTDRVDQLFLFDGLTPATWFALRIQYRLHHKHPSGFKSDISTKQDLIFKTKNDDGLDNSSIEDQIIFLDNIVSTSEQLEISIKSVFQDNNRMKVVVVPELILCDRGVIKANALQLNHSTPTVIFFDLRKVNLKQNLPYVNPKNPSHQYHHHSCSTLCIYPYIKTKIDHKDELFRGIAWCRSLEEAQNQILLANSGNKNSYFIIEYMYITFLFFKYLIF</sequence>
<evidence type="ECO:0000313" key="2">
    <source>
        <dbReference type="WBParaSite" id="SPAL_0000015700.1"/>
    </source>
</evidence>
<evidence type="ECO:0000313" key="1">
    <source>
        <dbReference type="Proteomes" id="UP000046392"/>
    </source>
</evidence>
<dbReference type="AlphaFoldDB" id="A0A0N5B254"/>
<dbReference type="WBParaSite" id="SPAL_0000015700.1">
    <property type="protein sequence ID" value="SPAL_0000015700.1"/>
    <property type="gene ID" value="SPAL_0000015700"/>
</dbReference>
<proteinExistence type="predicted"/>
<protein>
    <submittedName>
        <fullName evidence="2">Uncharacterized protein</fullName>
    </submittedName>
</protein>
<accession>A0A0N5B254</accession>
<reference evidence="2" key="1">
    <citation type="submission" date="2017-02" db="UniProtKB">
        <authorList>
            <consortium name="WormBaseParasite"/>
        </authorList>
    </citation>
    <scope>IDENTIFICATION</scope>
</reference>
<keyword evidence="1" id="KW-1185">Reference proteome</keyword>
<organism evidence="1 2">
    <name type="scientific">Strongyloides papillosus</name>
    <name type="common">Intestinal threadworm</name>
    <dbReference type="NCBI Taxonomy" id="174720"/>
    <lineage>
        <taxon>Eukaryota</taxon>
        <taxon>Metazoa</taxon>
        <taxon>Ecdysozoa</taxon>
        <taxon>Nematoda</taxon>
        <taxon>Chromadorea</taxon>
        <taxon>Rhabditida</taxon>
        <taxon>Tylenchina</taxon>
        <taxon>Panagrolaimomorpha</taxon>
        <taxon>Strongyloidoidea</taxon>
        <taxon>Strongyloididae</taxon>
        <taxon>Strongyloides</taxon>
    </lineage>
</organism>
<dbReference type="Proteomes" id="UP000046392">
    <property type="component" value="Unplaced"/>
</dbReference>